<dbReference type="Proteomes" id="UP000239990">
    <property type="component" value="Unassembled WGS sequence"/>
</dbReference>
<keyword evidence="7 13" id="KW-0808">Transferase</keyword>
<dbReference type="GO" id="GO:0009245">
    <property type="term" value="P:lipid A biosynthetic process"/>
    <property type="evidence" value="ECO:0007669"/>
    <property type="project" value="UniProtKB-UniRule"/>
</dbReference>
<evidence type="ECO:0000256" key="1">
    <source>
        <dbReference type="ARBA" id="ARBA00002274"/>
    </source>
</evidence>
<keyword evidence="8 13" id="KW-0547">Nucleotide-binding</keyword>
<dbReference type="GO" id="GO:0005524">
    <property type="term" value="F:ATP binding"/>
    <property type="evidence" value="ECO:0007669"/>
    <property type="project" value="UniProtKB-UniRule"/>
</dbReference>
<dbReference type="GO" id="GO:0005886">
    <property type="term" value="C:plasma membrane"/>
    <property type="evidence" value="ECO:0007669"/>
    <property type="project" value="TreeGrafter"/>
</dbReference>
<proteinExistence type="inferred from homology"/>
<dbReference type="NCBIfam" id="TIGR00682">
    <property type="entry name" value="lpxK"/>
    <property type="match status" value="1"/>
</dbReference>
<dbReference type="InterPro" id="IPR003758">
    <property type="entry name" value="LpxK"/>
</dbReference>
<accession>A0A2S5GQB3</accession>
<organism evidence="14 15">
    <name type="scientific">Achromobacter spanius</name>
    <dbReference type="NCBI Taxonomy" id="217203"/>
    <lineage>
        <taxon>Bacteria</taxon>
        <taxon>Pseudomonadati</taxon>
        <taxon>Pseudomonadota</taxon>
        <taxon>Betaproteobacteria</taxon>
        <taxon>Burkholderiales</taxon>
        <taxon>Alcaligenaceae</taxon>
        <taxon>Achromobacter</taxon>
    </lineage>
</organism>
<dbReference type="PANTHER" id="PTHR42724">
    <property type="entry name" value="TETRAACYLDISACCHARIDE 4'-KINASE"/>
    <property type="match status" value="1"/>
</dbReference>
<sequence length="367" mass="38762">MSTPRSSPSLLARQWQHGGWLSTLLAPLAALTEWAVARKRAAYLSGAKPSYRAPVPVVVVGNIYVGGTGKTPMVIATVQGLRARGFTPGVVSRGYGVKIGREARVGVGALAADRFGDEPALIARATGAPVSVHPKRAFAARALLQAHPDVDVIVSDDGLQHLALARDVEIVVQDARGVGNGRLLPAGPLREPAHRLQDVDVVVTNIGTPVGPGVQANANTDAVPARRPRPVRMWLEPGDARHIEDGATRPLSAFAGQPRVAAAAGIGNPERFFSTLRAAGIEPDATLPLPDHHDYADSPFQGLMADAILVTSKDAIKCAALHDARLWEVPVTAAFSDARLFDWLAQTLHQRLAPKSTSAVTQARPPT</sequence>
<dbReference type="SUPFAM" id="SSF52540">
    <property type="entry name" value="P-loop containing nucleoside triphosphate hydrolases"/>
    <property type="match status" value="1"/>
</dbReference>
<comment type="function">
    <text evidence="1 13">Transfers the gamma-phosphate of ATP to the 4'-position of a tetraacyldisaccharide 1-phosphate intermediate (termed DS-1-P) to form tetraacyldisaccharide 1,4'-bis-phosphate (lipid IVA).</text>
</comment>
<comment type="catalytic activity">
    <reaction evidence="13">
        <text>a lipid A disaccharide + ATP = a lipid IVA + ADP + H(+)</text>
        <dbReference type="Rhea" id="RHEA:67840"/>
        <dbReference type="ChEBI" id="CHEBI:15378"/>
        <dbReference type="ChEBI" id="CHEBI:30616"/>
        <dbReference type="ChEBI" id="CHEBI:176343"/>
        <dbReference type="ChEBI" id="CHEBI:176425"/>
        <dbReference type="ChEBI" id="CHEBI:456216"/>
        <dbReference type="EC" id="2.7.1.130"/>
    </reaction>
</comment>
<evidence type="ECO:0000313" key="15">
    <source>
        <dbReference type="Proteomes" id="UP000239990"/>
    </source>
</evidence>
<keyword evidence="6 13" id="KW-0441">Lipid A biosynthesis</keyword>
<evidence type="ECO:0000256" key="8">
    <source>
        <dbReference type="ARBA" id="ARBA00022741"/>
    </source>
</evidence>
<dbReference type="InterPro" id="IPR027417">
    <property type="entry name" value="P-loop_NTPase"/>
</dbReference>
<evidence type="ECO:0000256" key="6">
    <source>
        <dbReference type="ARBA" id="ARBA00022556"/>
    </source>
</evidence>
<dbReference type="OrthoDB" id="9766423at2"/>
<feature type="binding site" evidence="13">
    <location>
        <begin position="64"/>
        <end position="71"/>
    </location>
    <ligand>
        <name>ATP</name>
        <dbReference type="ChEBI" id="CHEBI:30616"/>
    </ligand>
</feature>
<comment type="caution">
    <text evidence="14">The sequence shown here is derived from an EMBL/GenBank/DDBJ whole genome shotgun (WGS) entry which is preliminary data.</text>
</comment>
<evidence type="ECO:0000256" key="2">
    <source>
        <dbReference type="ARBA" id="ARBA00004870"/>
    </source>
</evidence>
<dbReference type="AlphaFoldDB" id="A0A2S5GQB3"/>
<keyword evidence="5 13" id="KW-0444">Lipid biosynthesis</keyword>
<dbReference type="HAMAP" id="MF_00409">
    <property type="entry name" value="LpxK"/>
    <property type="match status" value="1"/>
</dbReference>
<keyword evidence="9 13" id="KW-0418">Kinase</keyword>
<protein>
    <recommendedName>
        <fullName evidence="4 13">Tetraacyldisaccharide 4'-kinase</fullName>
        <ecNumber evidence="3 13">2.7.1.130</ecNumber>
    </recommendedName>
    <alternativeName>
        <fullName evidence="12 13">Lipid A 4'-kinase</fullName>
    </alternativeName>
</protein>
<evidence type="ECO:0000313" key="14">
    <source>
        <dbReference type="EMBL" id="PPA75179.1"/>
    </source>
</evidence>
<gene>
    <name evidence="13" type="primary">lpxK</name>
    <name evidence="14" type="ORF">C4E15_17770</name>
</gene>
<dbReference type="RefSeq" id="WP_104144417.1">
    <property type="nucleotide sequence ID" value="NZ_PREU01000007.1"/>
</dbReference>
<evidence type="ECO:0000256" key="12">
    <source>
        <dbReference type="ARBA" id="ARBA00029757"/>
    </source>
</evidence>
<dbReference type="PANTHER" id="PTHR42724:SF1">
    <property type="entry name" value="TETRAACYLDISACCHARIDE 4'-KINASE, MITOCHONDRIAL-RELATED"/>
    <property type="match status" value="1"/>
</dbReference>
<dbReference type="EMBL" id="PREU01000007">
    <property type="protein sequence ID" value="PPA75179.1"/>
    <property type="molecule type" value="Genomic_DNA"/>
</dbReference>
<evidence type="ECO:0000256" key="4">
    <source>
        <dbReference type="ARBA" id="ARBA00016436"/>
    </source>
</evidence>
<name>A0A2S5GQB3_9BURK</name>
<dbReference type="GO" id="GO:0009244">
    <property type="term" value="P:lipopolysaccharide core region biosynthetic process"/>
    <property type="evidence" value="ECO:0007669"/>
    <property type="project" value="TreeGrafter"/>
</dbReference>
<evidence type="ECO:0000256" key="9">
    <source>
        <dbReference type="ARBA" id="ARBA00022777"/>
    </source>
</evidence>
<evidence type="ECO:0000256" key="5">
    <source>
        <dbReference type="ARBA" id="ARBA00022516"/>
    </source>
</evidence>
<comment type="similarity">
    <text evidence="13">Belongs to the LpxK family.</text>
</comment>
<evidence type="ECO:0000256" key="11">
    <source>
        <dbReference type="ARBA" id="ARBA00023098"/>
    </source>
</evidence>
<dbReference type="UniPathway" id="UPA00359">
    <property type="reaction ID" value="UER00482"/>
</dbReference>
<keyword evidence="11 13" id="KW-0443">Lipid metabolism</keyword>
<evidence type="ECO:0000256" key="13">
    <source>
        <dbReference type="HAMAP-Rule" id="MF_00409"/>
    </source>
</evidence>
<reference evidence="14 15" key="1">
    <citation type="submission" date="2018-02" db="EMBL/GenBank/DDBJ databases">
        <title>Draft Genome of Achromobacter spanius stain 6.</title>
        <authorList>
            <person name="Gunasekera T.S."/>
            <person name="Radwan O."/>
            <person name="Ruiz O.N."/>
        </authorList>
    </citation>
    <scope>NUCLEOTIDE SEQUENCE [LARGE SCALE GENOMIC DNA]</scope>
    <source>
        <strain evidence="14 15">6</strain>
    </source>
</reference>
<evidence type="ECO:0000256" key="10">
    <source>
        <dbReference type="ARBA" id="ARBA00022840"/>
    </source>
</evidence>
<dbReference type="EC" id="2.7.1.130" evidence="3 13"/>
<comment type="pathway">
    <text evidence="2 13">Glycolipid biosynthesis; lipid IV(A) biosynthesis; lipid IV(A) from (3R)-3-hydroxytetradecanoyl-[acyl-carrier-protein] and UDP-N-acetyl-alpha-D-glucosamine: step 6/6.</text>
</comment>
<dbReference type="Pfam" id="PF02606">
    <property type="entry name" value="LpxK"/>
    <property type="match status" value="1"/>
</dbReference>
<dbReference type="GO" id="GO:0009029">
    <property type="term" value="F:lipid-A 4'-kinase activity"/>
    <property type="evidence" value="ECO:0007669"/>
    <property type="project" value="UniProtKB-UniRule"/>
</dbReference>
<keyword evidence="10 13" id="KW-0067">ATP-binding</keyword>
<evidence type="ECO:0000256" key="7">
    <source>
        <dbReference type="ARBA" id="ARBA00022679"/>
    </source>
</evidence>
<evidence type="ECO:0000256" key="3">
    <source>
        <dbReference type="ARBA" id="ARBA00012071"/>
    </source>
</evidence>